<keyword evidence="6 9" id="KW-0472">Membrane</keyword>
<proteinExistence type="inferred from homology"/>
<feature type="transmembrane region" description="Helical" evidence="9">
    <location>
        <begin position="93"/>
        <end position="114"/>
    </location>
</feature>
<dbReference type="PANTHER" id="PTHR48022">
    <property type="entry name" value="PLASTIDIC GLUCOSE TRANSPORTER 4"/>
    <property type="match status" value="1"/>
</dbReference>
<gene>
    <name evidence="11" type="ORF">MSAN_01384500</name>
</gene>
<keyword evidence="11" id="KW-0762">Sugar transport</keyword>
<reference evidence="11" key="1">
    <citation type="submission" date="2020-05" db="EMBL/GenBank/DDBJ databases">
        <title>Mycena genomes resolve the evolution of fungal bioluminescence.</title>
        <authorList>
            <person name="Tsai I.J."/>
        </authorList>
    </citation>
    <scope>NUCLEOTIDE SEQUENCE</scope>
    <source>
        <strain evidence="11">160909Yilan</strain>
    </source>
</reference>
<sequence>MSGNKNLLVLCKKHRRSLAVAAAVNVGSVLFGFDTGIAGAVVSLSSFKHDFDLATSRSTFAAVSSNIVAVLNAGAFFGALVPPLLGFRLGRRMMLLLAGSFFLVGGILQTASVYPNAGMLYAGRVLAGFGVGIISNTAPVFAAEVSPPELRGLLMSLFELFLVSGGILAYWTTYGCSVHLGSERSTQWRVPLCLQIVLAAIVCLSSAFIVESPRWLARAGRWKEARQVLAYLRDEPDQQSEAVSVELADMKAQIDEELAATHGRNLAEFLTWPNARRLLWGLSVSLLAMWSGHNAILYYGPTVFAEIGFTTEDAALLASGVFTCIKFASTLVFCLGVVQFFSRKTLMAAGALAMSVFLFSLGALLKTHPPSLTSAITKTPAEKGMMACIYLFVVAYSVSWGPLQWIFIGEIFPMRIRDWGMAACACMIWLMNYVVSKIAPIAVENIGWKTWTIFGTMNAVAFAVSLFLPETKDLSLEDMDILFGATVEDERKQHVQMKLKGEEI</sequence>
<dbReference type="FunFam" id="1.20.1250.20:FF:000134">
    <property type="entry name" value="MFS sugar transporter protein"/>
    <property type="match status" value="1"/>
</dbReference>
<comment type="similarity">
    <text evidence="2 8">Belongs to the major facilitator superfamily. Sugar transporter (TC 2.A.1.1) family.</text>
</comment>
<feature type="transmembrane region" description="Helical" evidence="9">
    <location>
        <begin position="314"/>
        <end position="338"/>
    </location>
</feature>
<dbReference type="PROSITE" id="PS00217">
    <property type="entry name" value="SUGAR_TRANSPORT_2"/>
    <property type="match status" value="1"/>
</dbReference>
<dbReference type="EMBL" id="JACAZH010000011">
    <property type="protein sequence ID" value="KAF7354708.1"/>
    <property type="molecule type" value="Genomic_DNA"/>
</dbReference>
<dbReference type="InterPro" id="IPR020846">
    <property type="entry name" value="MFS_dom"/>
</dbReference>
<evidence type="ECO:0000313" key="11">
    <source>
        <dbReference type="EMBL" id="KAF7354708.1"/>
    </source>
</evidence>
<feature type="transmembrane region" description="Helical" evidence="9">
    <location>
        <begin position="20"/>
        <end position="47"/>
    </location>
</feature>
<dbReference type="InterPro" id="IPR005829">
    <property type="entry name" value="Sugar_transporter_CS"/>
</dbReference>
<keyword evidence="5 9" id="KW-1133">Transmembrane helix</keyword>
<feature type="transmembrane region" description="Helical" evidence="9">
    <location>
        <begin position="451"/>
        <end position="469"/>
    </location>
</feature>
<dbReference type="InterPro" id="IPR005828">
    <property type="entry name" value="MFS_sugar_transport-like"/>
</dbReference>
<feature type="transmembrane region" description="Helical" evidence="9">
    <location>
        <begin position="345"/>
        <end position="364"/>
    </location>
</feature>
<evidence type="ECO:0000256" key="2">
    <source>
        <dbReference type="ARBA" id="ARBA00010992"/>
    </source>
</evidence>
<dbReference type="GO" id="GO:0016020">
    <property type="term" value="C:membrane"/>
    <property type="evidence" value="ECO:0007669"/>
    <property type="project" value="UniProtKB-SubCell"/>
</dbReference>
<dbReference type="PROSITE" id="PS50850">
    <property type="entry name" value="MFS"/>
    <property type="match status" value="1"/>
</dbReference>
<comment type="catalytic activity">
    <reaction evidence="7">
        <text>myo-inositol(out) + H(+)(out) = myo-inositol(in) + H(+)(in)</text>
        <dbReference type="Rhea" id="RHEA:60364"/>
        <dbReference type="ChEBI" id="CHEBI:15378"/>
        <dbReference type="ChEBI" id="CHEBI:17268"/>
    </reaction>
</comment>
<protein>
    <submittedName>
        <fullName evidence="11">Sugar transporter</fullName>
    </submittedName>
</protein>
<dbReference type="Gene3D" id="1.20.1250.20">
    <property type="entry name" value="MFS general substrate transporter like domains"/>
    <property type="match status" value="1"/>
</dbReference>
<feature type="transmembrane region" description="Helical" evidence="9">
    <location>
        <begin position="192"/>
        <end position="210"/>
    </location>
</feature>
<feature type="domain" description="Major facilitator superfamily (MFS) profile" evidence="10">
    <location>
        <begin position="20"/>
        <end position="473"/>
    </location>
</feature>
<comment type="caution">
    <text evidence="11">The sequence shown here is derived from an EMBL/GenBank/DDBJ whole genome shotgun (WGS) entry which is preliminary data.</text>
</comment>
<dbReference type="PANTHER" id="PTHR48022:SF23">
    <property type="entry name" value="MAJOR FACILITATOR SUPERFAMILY (MFS) PROFILE DOMAIN-CONTAINING PROTEIN"/>
    <property type="match status" value="1"/>
</dbReference>
<keyword evidence="4 9" id="KW-0812">Transmembrane</keyword>
<dbReference type="OrthoDB" id="6612291at2759"/>
<evidence type="ECO:0000259" key="10">
    <source>
        <dbReference type="PROSITE" id="PS50850"/>
    </source>
</evidence>
<evidence type="ECO:0000256" key="5">
    <source>
        <dbReference type="ARBA" id="ARBA00022989"/>
    </source>
</evidence>
<dbReference type="NCBIfam" id="TIGR00879">
    <property type="entry name" value="SP"/>
    <property type="match status" value="1"/>
</dbReference>
<dbReference type="Proteomes" id="UP000623467">
    <property type="component" value="Unassembled WGS sequence"/>
</dbReference>
<dbReference type="GO" id="GO:0005351">
    <property type="term" value="F:carbohydrate:proton symporter activity"/>
    <property type="evidence" value="ECO:0007669"/>
    <property type="project" value="TreeGrafter"/>
</dbReference>
<dbReference type="Pfam" id="PF00083">
    <property type="entry name" value="Sugar_tr"/>
    <property type="match status" value="1"/>
</dbReference>
<dbReference type="InterPro" id="IPR050360">
    <property type="entry name" value="MFS_Sugar_Transporters"/>
</dbReference>
<keyword evidence="3 8" id="KW-0813">Transport</keyword>
<evidence type="ECO:0000313" key="12">
    <source>
        <dbReference type="Proteomes" id="UP000623467"/>
    </source>
</evidence>
<feature type="transmembrane region" description="Helical" evidence="9">
    <location>
        <begin position="153"/>
        <end position="172"/>
    </location>
</feature>
<feature type="transmembrane region" description="Helical" evidence="9">
    <location>
        <begin position="120"/>
        <end position="141"/>
    </location>
</feature>
<evidence type="ECO:0000256" key="3">
    <source>
        <dbReference type="ARBA" id="ARBA00022448"/>
    </source>
</evidence>
<dbReference type="InterPro" id="IPR036259">
    <property type="entry name" value="MFS_trans_sf"/>
</dbReference>
<comment type="subcellular location">
    <subcellularLocation>
        <location evidence="1">Membrane</location>
        <topology evidence="1">Multi-pass membrane protein</topology>
    </subcellularLocation>
</comment>
<evidence type="ECO:0000256" key="4">
    <source>
        <dbReference type="ARBA" id="ARBA00022692"/>
    </source>
</evidence>
<dbReference type="PRINTS" id="PR00171">
    <property type="entry name" value="SUGRTRNSPORT"/>
</dbReference>
<feature type="transmembrane region" description="Helical" evidence="9">
    <location>
        <begin position="419"/>
        <end position="439"/>
    </location>
</feature>
<accession>A0A8H6Y5Q4</accession>
<feature type="transmembrane region" description="Helical" evidence="9">
    <location>
        <begin position="278"/>
        <end position="299"/>
    </location>
</feature>
<dbReference type="InterPro" id="IPR003663">
    <property type="entry name" value="Sugar/inositol_transpt"/>
</dbReference>
<dbReference type="SUPFAM" id="SSF103473">
    <property type="entry name" value="MFS general substrate transporter"/>
    <property type="match status" value="1"/>
</dbReference>
<evidence type="ECO:0000256" key="1">
    <source>
        <dbReference type="ARBA" id="ARBA00004141"/>
    </source>
</evidence>
<evidence type="ECO:0000256" key="9">
    <source>
        <dbReference type="SAM" id="Phobius"/>
    </source>
</evidence>
<evidence type="ECO:0000256" key="6">
    <source>
        <dbReference type="ARBA" id="ARBA00023136"/>
    </source>
</evidence>
<organism evidence="11 12">
    <name type="scientific">Mycena sanguinolenta</name>
    <dbReference type="NCBI Taxonomy" id="230812"/>
    <lineage>
        <taxon>Eukaryota</taxon>
        <taxon>Fungi</taxon>
        <taxon>Dikarya</taxon>
        <taxon>Basidiomycota</taxon>
        <taxon>Agaricomycotina</taxon>
        <taxon>Agaricomycetes</taxon>
        <taxon>Agaricomycetidae</taxon>
        <taxon>Agaricales</taxon>
        <taxon>Marasmiineae</taxon>
        <taxon>Mycenaceae</taxon>
        <taxon>Mycena</taxon>
    </lineage>
</organism>
<evidence type="ECO:0000256" key="7">
    <source>
        <dbReference type="ARBA" id="ARBA00049119"/>
    </source>
</evidence>
<feature type="transmembrane region" description="Helical" evidence="9">
    <location>
        <begin position="59"/>
        <end position="81"/>
    </location>
</feature>
<evidence type="ECO:0000256" key="8">
    <source>
        <dbReference type="RuleBase" id="RU003346"/>
    </source>
</evidence>
<dbReference type="AlphaFoldDB" id="A0A8H6Y5Q4"/>
<keyword evidence="12" id="KW-1185">Reference proteome</keyword>
<feature type="transmembrane region" description="Helical" evidence="9">
    <location>
        <begin position="384"/>
        <end position="407"/>
    </location>
</feature>
<name>A0A8H6Y5Q4_9AGAR</name>